<proteinExistence type="predicted"/>
<evidence type="ECO:0008006" key="3">
    <source>
        <dbReference type="Google" id="ProtNLM"/>
    </source>
</evidence>
<dbReference type="EMBL" id="FQZP01000098">
    <property type="protein sequence ID" value="SHJ62312.1"/>
    <property type="molecule type" value="Genomic_DNA"/>
</dbReference>
<keyword evidence="2" id="KW-1185">Reference proteome</keyword>
<name>A0A1M6KTT2_9FIRM</name>
<sequence length="94" mass="10961">MNAGEHTTFMINFISDFINGEIDRYFFDLDYSAYVIEHFPYMELEDSRLADRFANTVDLAYERGTALGLSDEEFRIEISNAFDKWLGGKKPDRS</sequence>
<organism evidence="1 2">
    <name type="scientific">Thermoclostridium caenicola</name>
    <dbReference type="NCBI Taxonomy" id="659425"/>
    <lineage>
        <taxon>Bacteria</taxon>
        <taxon>Bacillati</taxon>
        <taxon>Bacillota</taxon>
        <taxon>Clostridia</taxon>
        <taxon>Eubacteriales</taxon>
        <taxon>Oscillospiraceae</taxon>
        <taxon>Thermoclostridium</taxon>
    </lineage>
</organism>
<accession>A0A1M6KTT2</accession>
<evidence type="ECO:0000313" key="2">
    <source>
        <dbReference type="Proteomes" id="UP000324781"/>
    </source>
</evidence>
<gene>
    <name evidence="1" type="ORF">SAMN05444373_10981</name>
</gene>
<dbReference type="OrthoDB" id="1788105at2"/>
<protein>
    <recommendedName>
        <fullName evidence="3">CdiI immunity protein domain-containing protein</fullName>
    </recommendedName>
</protein>
<dbReference type="Proteomes" id="UP000324781">
    <property type="component" value="Unassembled WGS sequence"/>
</dbReference>
<dbReference type="AlphaFoldDB" id="A0A1M6KTT2"/>
<dbReference type="RefSeq" id="WP_149679739.1">
    <property type="nucleotide sequence ID" value="NZ_FQZP01000098.1"/>
</dbReference>
<evidence type="ECO:0000313" key="1">
    <source>
        <dbReference type="EMBL" id="SHJ62312.1"/>
    </source>
</evidence>
<reference evidence="1 2" key="1">
    <citation type="submission" date="2016-11" db="EMBL/GenBank/DDBJ databases">
        <authorList>
            <person name="Varghese N."/>
            <person name="Submissions S."/>
        </authorList>
    </citation>
    <scope>NUCLEOTIDE SEQUENCE [LARGE SCALE GENOMIC DNA]</scope>
    <source>
        <strain evidence="1 2">DSM 19027</strain>
    </source>
</reference>